<dbReference type="OrthoDB" id="25212at2157"/>
<dbReference type="Gene3D" id="3.40.47.10">
    <property type="match status" value="1"/>
</dbReference>
<dbReference type="AlphaFoldDB" id="A8MBM5"/>
<dbReference type="Pfam" id="PF02803">
    <property type="entry name" value="Thiolase_C"/>
    <property type="match status" value="1"/>
</dbReference>
<dbReference type="eggNOG" id="arCOG01282">
    <property type="taxonomic scope" value="Archaea"/>
</dbReference>
<dbReference type="NCBIfam" id="TIGR01930">
    <property type="entry name" value="AcCoA-C-Actrans"/>
    <property type="match status" value="1"/>
</dbReference>
<dbReference type="GO" id="GO:0003985">
    <property type="term" value="F:acetyl-CoA C-acetyltransferase activity"/>
    <property type="evidence" value="ECO:0007669"/>
    <property type="project" value="UniProtKB-EC"/>
</dbReference>
<dbReference type="PROSITE" id="PS00737">
    <property type="entry name" value="THIOLASE_2"/>
    <property type="match status" value="1"/>
</dbReference>
<sequence length="396" mass="42785">MSNEVVIVGYVRTPIGKFGGSLKSVKSPHLAAESIRALLRRTKVDSSMIDEVIFGSTLQGGMGQNISRYAALLAGLPNSVSAYTVNRVCSSGMQAIIDAYRELVLGDASLIIAGGVDSMSTQPIALPSEYRWGVKHFIAKTIQPIDLMVYDGLIDPVTMMIMGQEADLVAKENELTRDELDNYAYMSHMRAVKATEGKLFKEIEPIDTTIEGERVKLDHDEGIRPDTSLEKLKALKPAFTPNGFHTAGNSSQLSDGAAALLLTTMDKAKEMGLRPVAKILGYAWYMIEPRRFTEAPTYVIDKVLRKLNLSINSVDYFEVNEAFAVVNVLVNKRLGVPYDKMNIFGGAIAIGHPLGASGARIVTTLLTGLEHTGGRIGVAALCHGTGGATALVVERL</sequence>
<dbReference type="EC" id="2.3.1.9" evidence="7"/>
<evidence type="ECO:0000256" key="1">
    <source>
        <dbReference type="ARBA" id="ARBA00010982"/>
    </source>
</evidence>
<feature type="domain" description="Thiolase C-terminal" evidence="6">
    <location>
        <begin position="274"/>
        <end position="395"/>
    </location>
</feature>
<evidence type="ECO:0000259" key="6">
    <source>
        <dbReference type="Pfam" id="PF02803"/>
    </source>
</evidence>
<dbReference type="InterPro" id="IPR020617">
    <property type="entry name" value="Thiolase_C"/>
</dbReference>
<dbReference type="Proteomes" id="UP000001137">
    <property type="component" value="Chromosome"/>
</dbReference>
<dbReference type="SUPFAM" id="SSF53901">
    <property type="entry name" value="Thiolase-like"/>
    <property type="match status" value="2"/>
</dbReference>
<dbReference type="EMBL" id="CP000852">
    <property type="protein sequence ID" value="ABW02758.1"/>
    <property type="molecule type" value="Genomic_DNA"/>
</dbReference>
<evidence type="ECO:0000259" key="5">
    <source>
        <dbReference type="Pfam" id="PF00108"/>
    </source>
</evidence>
<organism evidence="7 8">
    <name type="scientific">Caldivirga maquilingensis (strain ATCC 700844 / DSM 13496 / JCM 10307 / IC-167)</name>
    <dbReference type="NCBI Taxonomy" id="397948"/>
    <lineage>
        <taxon>Archaea</taxon>
        <taxon>Thermoproteota</taxon>
        <taxon>Thermoprotei</taxon>
        <taxon>Thermoproteales</taxon>
        <taxon>Thermoproteaceae</taxon>
        <taxon>Caldivirga</taxon>
    </lineage>
</organism>
<dbReference type="InterPro" id="IPR020610">
    <property type="entry name" value="Thiolase_AS"/>
</dbReference>
<dbReference type="InterPro" id="IPR020616">
    <property type="entry name" value="Thiolase_N"/>
</dbReference>
<dbReference type="HOGENOM" id="CLU_031026_0_0_2"/>
<dbReference type="GeneID" id="5709676"/>
<dbReference type="PANTHER" id="PTHR18919">
    <property type="entry name" value="ACETYL-COA C-ACYLTRANSFERASE"/>
    <property type="match status" value="1"/>
</dbReference>
<name>A8MBM5_CALMQ</name>
<proteinExistence type="inferred from homology"/>
<dbReference type="KEGG" id="cma:Cmaq_1941"/>
<keyword evidence="8" id="KW-1185">Reference proteome</keyword>
<evidence type="ECO:0000313" key="8">
    <source>
        <dbReference type="Proteomes" id="UP000001137"/>
    </source>
</evidence>
<dbReference type="PIRSF" id="PIRSF000429">
    <property type="entry name" value="Ac-CoA_Ac_transf"/>
    <property type="match status" value="1"/>
</dbReference>
<dbReference type="InterPro" id="IPR020615">
    <property type="entry name" value="Thiolase_acyl_enz_int_AS"/>
</dbReference>
<dbReference type="Pfam" id="PF00108">
    <property type="entry name" value="Thiolase_N"/>
    <property type="match status" value="1"/>
</dbReference>
<dbReference type="CDD" id="cd00751">
    <property type="entry name" value="thiolase"/>
    <property type="match status" value="1"/>
</dbReference>
<evidence type="ECO:0000313" key="7">
    <source>
        <dbReference type="EMBL" id="ABW02758.1"/>
    </source>
</evidence>
<keyword evidence="4 7" id="KW-0012">Acyltransferase</keyword>
<dbReference type="GO" id="GO:0008299">
    <property type="term" value="P:isoprenoid biosynthetic process"/>
    <property type="evidence" value="ECO:0007669"/>
    <property type="project" value="UniProtKB-KW"/>
</dbReference>
<dbReference type="InterPro" id="IPR016039">
    <property type="entry name" value="Thiolase-like"/>
</dbReference>
<accession>A8MBM5</accession>
<dbReference type="PANTHER" id="PTHR18919:SF107">
    <property type="entry name" value="ACETYL-COA ACETYLTRANSFERASE, CYTOSOLIC"/>
    <property type="match status" value="1"/>
</dbReference>
<protein>
    <submittedName>
        <fullName evidence="7">Acetyl-CoA acetyltransferase</fullName>
        <ecNumber evidence="7">2.3.1.9</ecNumber>
    </submittedName>
</protein>
<dbReference type="RefSeq" id="WP_012186977.1">
    <property type="nucleotide sequence ID" value="NC_009954.1"/>
</dbReference>
<gene>
    <name evidence="7" type="ordered locus">Cmaq_1941</name>
</gene>
<feature type="domain" description="Thiolase N-terminal" evidence="5">
    <location>
        <begin position="5"/>
        <end position="264"/>
    </location>
</feature>
<dbReference type="InterPro" id="IPR002155">
    <property type="entry name" value="Thiolase"/>
</dbReference>
<keyword evidence="2 7" id="KW-0808">Transferase</keyword>
<keyword evidence="3" id="KW-0414">Isoprene biosynthesis</keyword>
<dbReference type="PROSITE" id="PS00098">
    <property type="entry name" value="THIOLASE_1"/>
    <property type="match status" value="1"/>
</dbReference>
<dbReference type="PROSITE" id="PS00099">
    <property type="entry name" value="THIOLASE_3"/>
    <property type="match status" value="1"/>
</dbReference>
<evidence type="ECO:0000256" key="4">
    <source>
        <dbReference type="ARBA" id="ARBA00023315"/>
    </source>
</evidence>
<reference evidence="7 8" key="1">
    <citation type="submission" date="2007-10" db="EMBL/GenBank/DDBJ databases">
        <title>Complete sequence of Caldivirga maquilingensis IC-167.</title>
        <authorList>
            <consortium name="US DOE Joint Genome Institute"/>
            <person name="Copeland A."/>
            <person name="Lucas S."/>
            <person name="Lapidus A."/>
            <person name="Barry K."/>
            <person name="Glavina del Rio T."/>
            <person name="Dalin E."/>
            <person name="Tice H."/>
            <person name="Pitluck S."/>
            <person name="Saunders E."/>
            <person name="Brettin T."/>
            <person name="Bruce D."/>
            <person name="Detter J.C."/>
            <person name="Han C."/>
            <person name="Schmutz J."/>
            <person name="Larimer F."/>
            <person name="Land M."/>
            <person name="Hauser L."/>
            <person name="Kyrpides N."/>
            <person name="Ivanova N."/>
            <person name="Biddle J.F."/>
            <person name="Zhang Z."/>
            <person name="Fitz-Gibbon S.T."/>
            <person name="Lowe T.M."/>
            <person name="Saltikov C."/>
            <person name="House C.H."/>
            <person name="Richardson P."/>
        </authorList>
    </citation>
    <scope>NUCLEOTIDE SEQUENCE [LARGE SCALE GENOMIC DNA]</scope>
    <source>
        <strain evidence="8">ATCC 700844 / DSM 13496 / JCM 10307 / IC-167</strain>
    </source>
</reference>
<dbReference type="InterPro" id="IPR020613">
    <property type="entry name" value="Thiolase_CS"/>
</dbReference>
<comment type="similarity">
    <text evidence="1">Belongs to the thiolase-like superfamily. Thiolase family.</text>
</comment>
<evidence type="ECO:0000256" key="3">
    <source>
        <dbReference type="ARBA" id="ARBA00023229"/>
    </source>
</evidence>
<evidence type="ECO:0000256" key="2">
    <source>
        <dbReference type="ARBA" id="ARBA00022679"/>
    </source>
</evidence>
<dbReference type="STRING" id="397948.Cmaq_1941"/>